<evidence type="ECO:0000256" key="4">
    <source>
        <dbReference type="ARBA" id="ARBA00022759"/>
    </source>
</evidence>
<accession>A0A3P3XIY1</accession>
<keyword evidence="2" id="KW-0819">tRNA processing</keyword>
<evidence type="ECO:0000256" key="6">
    <source>
        <dbReference type="ARBA" id="ARBA00022884"/>
    </source>
</evidence>
<dbReference type="GO" id="GO:0008033">
    <property type="term" value="P:tRNA processing"/>
    <property type="evidence" value="ECO:0007669"/>
    <property type="project" value="UniProtKB-KW"/>
</dbReference>
<evidence type="ECO:0000256" key="5">
    <source>
        <dbReference type="ARBA" id="ARBA00022801"/>
    </source>
</evidence>
<comment type="function">
    <text evidence="1">RNaseP catalyzes the removal of the 5'-leader sequence from pre-tRNA to produce the mature 5'-terminus. It can also cleave other RNA substrates such as 4.5S RNA. The protein component plays an auxiliary but essential role in vivo by binding to the 5'-leader sequence and broadening the substrate specificity of the ribozyme.</text>
</comment>
<dbReference type="EMBL" id="FWDM01000022">
    <property type="protein sequence ID" value="SLM13279.1"/>
    <property type="molecule type" value="Genomic_DNA"/>
</dbReference>
<evidence type="ECO:0000256" key="3">
    <source>
        <dbReference type="ARBA" id="ARBA00022722"/>
    </source>
</evidence>
<dbReference type="Pfam" id="PF00825">
    <property type="entry name" value="Ribonuclease_P"/>
    <property type="match status" value="1"/>
</dbReference>
<keyword evidence="4" id="KW-0255">Endonuclease</keyword>
<keyword evidence="6" id="KW-0694">RNA-binding</keyword>
<dbReference type="InterPro" id="IPR020539">
    <property type="entry name" value="RNase_P_CS"/>
</dbReference>
<protein>
    <submittedName>
        <fullName evidence="7">Ribonuclease P protein component</fullName>
        <ecNumber evidence="7">3.1.26.5</ecNumber>
    </submittedName>
</protein>
<gene>
    <name evidence="7" type="ORF">SPIROBIBN47_290008</name>
</gene>
<reference evidence="7" key="1">
    <citation type="submission" date="2017-02" db="EMBL/GenBank/DDBJ databases">
        <authorList>
            <person name="Regsiter A."/>
            <person name="William W."/>
        </authorList>
    </citation>
    <scope>NUCLEOTIDE SEQUENCE</scope>
    <source>
        <strain evidence="7">Bib</strain>
    </source>
</reference>
<organism evidence="7">
    <name type="scientific">uncultured spirochete</name>
    <dbReference type="NCBI Taxonomy" id="156406"/>
    <lineage>
        <taxon>Bacteria</taxon>
        <taxon>Pseudomonadati</taxon>
        <taxon>Spirochaetota</taxon>
        <taxon>Spirochaetia</taxon>
        <taxon>Spirochaetales</taxon>
        <taxon>environmental samples</taxon>
    </lineage>
</organism>
<keyword evidence="3" id="KW-0540">Nuclease</keyword>
<keyword evidence="5 7" id="KW-0378">Hydrolase</keyword>
<dbReference type="AlphaFoldDB" id="A0A3P3XIY1"/>
<dbReference type="GO" id="GO:0004526">
    <property type="term" value="F:ribonuclease P activity"/>
    <property type="evidence" value="ECO:0007669"/>
    <property type="project" value="UniProtKB-EC"/>
</dbReference>
<name>A0A3P3XIY1_9SPIR</name>
<dbReference type="InterPro" id="IPR014721">
    <property type="entry name" value="Ribsml_uS5_D2-typ_fold_subgr"/>
</dbReference>
<dbReference type="EC" id="3.1.26.5" evidence="7"/>
<sequence>MQVLYKGEQESRAAFIAVRSFSGAVARNRAKRLARESWRLLRHSVKSGFDIVFVLYPGFAALSDCRSAMQYLLHKADLLR</sequence>
<dbReference type="Gene3D" id="3.30.230.10">
    <property type="match status" value="1"/>
</dbReference>
<proteinExistence type="predicted"/>
<dbReference type="PROSITE" id="PS00648">
    <property type="entry name" value="RIBONUCLEASE_P"/>
    <property type="match status" value="1"/>
</dbReference>
<evidence type="ECO:0000256" key="1">
    <source>
        <dbReference type="ARBA" id="ARBA00002663"/>
    </source>
</evidence>
<evidence type="ECO:0000313" key="7">
    <source>
        <dbReference type="EMBL" id="SLM13279.1"/>
    </source>
</evidence>
<dbReference type="SUPFAM" id="SSF54211">
    <property type="entry name" value="Ribosomal protein S5 domain 2-like"/>
    <property type="match status" value="1"/>
</dbReference>
<dbReference type="GO" id="GO:0000049">
    <property type="term" value="F:tRNA binding"/>
    <property type="evidence" value="ECO:0007669"/>
    <property type="project" value="InterPro"/>
</dbReference>
<dbReference type="InterPro" id="IPR000100">
    <property type="entry name" value="RNase_P"/>
</dbReference>
<dbReference type="InterPro" id="IPR020568">
    <property type="entry name" value="Ribosomal_Su5_D2-typ_SF"/>
</dbReference>
<evidence type="ECO:0000256" key="2">
    <source>
        <dbReference type="ARBA" id="ARBA00022694"/>
    </source>
</evidence>